<reference evidence="2 3" key="1">
    <citation type="submission" date="2018-06" db="EMBL/GenBank/DDBJ databases">
        <title>Genome Sequence of the Brown Rot Fungal Pathogen Monilinia fructigena.</title>
        <authorList>
            <person name="Landi L."/>
            <person name="De Miccolis Angelini R.M."/>
            <person name="Pollastro S."/>
            <person name="Abate D."/>
            <person name="Faretra F."/>
            <person name="Romanazzi G."/>
        </authorList>
    </citation>
    <scope>NUCLEOTIDE SEQUENCE [LARGE SCALE GENOMIC DNA]</scope>
    <source>
        <strain evidence="2 3">Mfrg269</strain>
    </source>
</reference>
<evidence type="ECO:0000313" key="2">
    <source>
        <dbReference type="EMBL" id="RAL65755.1"/>
    </source>
</evidence>
<keyword evidence="3" id="KW-1185">Reference proteome</keyword>
<feature type="region of interest" description="Disordered" evidence="1">
    <location>
        <begin position="1"/>
        <end position="24"/>
    </location>
</feature>
<organism evidence="2 3">
    <name type="scientific">Monilinia fructigena</name>
    <dbReference type="NCBI Taxonomy" id="38457"/>
    <lineage>
        <taxon>Eukaryota</taxon>
        <taxon>Fungi</taxon>
        <taxon>Dikarya</taxon>
        <taxon>Ascomycota</taxon>
        <taxon>Pezizomycotina</taxon>
        <taxon>Leotiomycetes</taxon>
        <taxon>Helotiales</taxon>
        <taxon>Sclerotiniaceae</taxon>
        <taxon>Monilinia</taxon>
    </lineage>
</organism>
<evidence type="ECO:0000256" key="1">
    <source>
        <dbReference type="SAM" id="MobiDB-lite"/>
    </source>
</evidence>
<dbReference type="Proteomes" id="UP000249056">
    <property type="component" value="Unassembled WGS sequence"/>
</dbReference>
<name>A0A395IZQ4_9HELO</name>
<feature type="compositionally biased region" description="Low complexity" evidence="1">
    <location>
        <begin position="15"/>
        <end position="24"/>
    </location>
</feature>
<dbReference type="EMBL" id="QKRW01000009">
    <property type="protein sequence ID" value="RAL65755.1"/>
    <property type="molecule type" value="Genomic_DNA"/>
</dbReference>
<protein>
    <submittedName>
        <fullName evidence="2">Uncharacterized protein</fullName>
    </submittedName>
</protein>
<evidence type="ECO:0000313" key="3">
    <source>
        <dbReference type="Proteomes" id="UP000249056"/>
    </source>
</evidence>
<gene>
    <name evidence="2" type="ORF">DID88_005421</name>
</gene>
<comment type="caution">
    <text evidence="2">The sequence shown here is derived from an EMBL/GenBank/DDBJ whole genome shotgun (WGS) entry which is preliminary data.</text>
</comment>
<sequence>MMSPTSNLSDPTHDPSNPNTITNTISNTNTITTLALYHPRILNPLTMFSLKHCCSKLRERIEDDEKKKENGDKKSEVDIKELERREMEREREAMERREKERREIERREVERERVQMEWEREVEERERRWGRGRLRRGGVVRGWICEVGVREGLDFVVWDRSEESGEGGG</sequence>
<accession>A0A395IZQ4</accession>
<proteinExistence type="predicted"/>
<feature type="compositionally biased region" description="Polar residues" evidence="1">
    <location>
        <begin position="1"/>
        <end position="10"/>
    </location>
</feature>
<dbReference type="AlphaFoldDB" id="A0A395IZQ4"/>
<feature type="region of interest" description="Disordered" evidence="1">
    <location>
        <begin position="86"/>
        <end position="110"/>
    </location>
</feature>